<name>A0A151IMQ1_9HYME</name>
<sequence length="152" mass="17558">FFPKNKQLMKKWLEAISVLWVSNLPEEEVQKYRICYLHFGENSYIFTLHRRRLKHDAIPTQNLSIITNVPGISSQLNSIQVQEENVFEINTQYNEMAATITTDSSLDTCQSNANQEESTVLKSNVNIKKEIRQETQPCDLGIQSTQKKIVIL</sequence>
<reference evidence="7 8" key="1">
    <citation type="submission" date="2016-03" db="EMBL/GenBank/DDBJ databases">
        <title>Cyphomyrmex costatus WGS genome.</title>
        <authorList>
            <person name="Nygaard S."/>
            <person name="Hu H."/>
            <person name="Boomsma J."/>
            <person name="Zhang G."/>
        </authorList>
    </citation>
    <scope>NUCLEOTIDE SEQUENCE [LARGE SCALE GENOMIC DNA]</scope>
    <source>
        <strain evidence="7">MS0001</strain>
        <tissue evidence="7">Whole body</tissue>
    </source>
</reference>
<dbReference type="InterPro" id="IPR006612">
    <property type="entry name" value="THAP_Znf"/>
</dbReference>
<dbReference type="SUPFAM" id="SSF57716">
    <property type="entry name" value="Glucocorticoid receptor-like (DNA-binding domain)"/>
    <property type="match status" value="1"/>
</dbReference>
<dbReference type="GO" id="GO:0008270">
    <property type="term" value="F:zinc ion binding"/>
    <property type="evidence" value="ECO:0007669"/>
    <property type="project" value="UniProtKB-KW"/>
</dbReference>
<evidence type="ECO:0000256" key="4">
    <source>
        <dbReference type="ARBA" id="ARBA00023125"/>
    </source>
</evidence>
<keyword evidence="1" id="KW-0479">Metal-binding</keyword>
<feature type="domain" description="THAP-type" evidence="6">
    <location>
        <begin position="1"/>
        <end position="62"/>
    </location>
</feature>
<evidence type="ECO:0000256" key="1">
    <source>
        <dbReference type="ARBA" id="ARBA00022723"/>
    </source>
</evidence>
<gene>
    <name evidence="7" type="ORF">ALC62_02851</name>
</gene>
<keyword evidence="8" id="KW-1185">Reference proteome</keyword>
<feature type="non-terminal residue" evidence="7">
    <location>
        <position position="1"/>
    </location>
</feature>
<keyword evidence="4 5" id="KW-0238">DNA-binding</keyword>
<dbReference type="GO" id="GO:0003677">
    <property type="term" value="F:DNA binding"/>
    <property type="evidence" value="ECO:0007669"/>
    <property type="project" value="UniProtKB-UniRule"/>
</dbReference>
<dbReference type="STRING" id="456900.A0A151IMQ1"/>
<accession>A0A151IMQ1</accession>
<evidence type="ECO:0000256" key="3">
    <source>
        <dbReference type="ARBA" id="ARBA00022833"/>
    </source>
</evidence>
<dbReference type="EMBL" id="KQ977028">
    <property type="protein sequence ID" value="KYN06212.1"/>
    <property type="molecule type" value="Genomic_DNA"/>
</dbReference>
<evidence type="ECO:0000256" key="2">
    <source>
        <dbReference type="ARBA" id="ARBA00022771"/>
    </source>
</evidence>
<dbReference type="AlphaFoldDB" id="A0A151IMQ1"/>
<proteinExistence type="predicted"/>
<evidence type="ECO:0000313" key="7">
    <source>
        <dbReference type="EMBL" id="KYN06212.1"/>
    </source>
</evidence>
<evidence type="ECO:0000313" key="8">
    <source>
        <dbReference type="Proteomes" id="UP000078542"/>
    </source>
</evidence>
<protein>
    <recommendedName>
        <fullName evidence="6">THAP-type domain-containing protein</fullName>
    </recommendedName>
</protein>
<evidence type="ECO:0000256" key="5">
    <source>
        <dbReference type="PROSITE-ProRule" id="PRU00309"/>
    </source>
</evidence>
<keyword evidence="2 5" id="KW-0863">Zinc-finger</keyword>
<dbReference type="PROSITE" id="PS50950">
    <property type="entry name" value="ZF_THAP"/>
    <property type="match status" value="1"/>
</dbReference>
<dbReference type="Pfam" id="PF05485">
    <property type="entry name" value="THAP"/>
    <property type="match status" value="1"/>
</dbReference>
<evidence type="ECO:0000259" key="6">
    <source>
        <dbReference type="PROSITE" id="PS50950"/>
    </source>
</evidence>
<dbReference type="Proteomes" id="UP000078542">
    <property type="component" value="Unassembled WGS sequence"/>
</dbReference>
<organism evidence="7 8">
    <name type="scientific">Cyphomyrmex costatus</name>
    <dbReference type="NCBI Taxonomy" id="456900"/>
    <lineage>
        <taxon>Eukaryota</taxon>
        <taxon>Metazoa</taxon>
        <taxon>Ecdysozoa</taxon>
        <taxon>Arthropoda</taxon>
        <taxon>Hexapoda</taxon>
        <taxon>Insecta</taxon>
        <taxon>Pterygota</taxon>
        <taxon>Neoptera</taxon>
        <taxon>Endopterygota</taxon>
        <taxon>Hymenoptera</taxon>
        <taxon>Apocrita</taxon>
        <taxon>Aculeata</taxon>
        <taxon>Formicoidea</taxon>
        <taxon>Formicidae</taxon>
        <taxon>Myrmicinae</taxon>
        <taxon>Cyphomyrmex</taxon>
    </lineage>
</organism>
<keyword evidence="3" id="KW-0862">Zinc</keyword>